<organism evidence="3 4">
    <name type="scientific">Crocosphaera subtropica (strain ATCC 51142 / BH68)</name>
    <name type="common">Cyanothece sp. (strain ATCC 51142)</name>
    <dbReference type="NCBI Taxonomy" id="43989"/>
    <lineage>
        <taxon>Bacteria</taxon>
        <taxon>Bacillati</taxon>
        <taxon>Cyanobacteriota</taxon>
        <taxon>Cyanophyceae</taxon>
        <taxon>Oscillatoriophycideae</taxon>
        <taxon>Chroococcales</taxon>
        <taxon>Aphanothecaceae</taxon>
        <taxon>Crocosphaera</taxon>
        <taxon>Crocosphaera subtropica</taxon>
    </lineage>
</organism>
<dbReference type="EMBL" id="CP000806">
    <property type="protein sequence ID" value="ACB53275.1"/>
    <property type="molecule type" value="Genomic_DNA"/>
</dbReference>
<evidence type="ECO:0000259" key="2">
    <source>
        <dbReference type="Pfam" id="PF13767"/>
    </source>
</evidence>
<reference evidence="3 4" key="1">
    <citation type="journal article" date="2008" name="Proc. Natl. Acad. Sci. U.S.A.">
        <title>The genome of Cyanothece 51142, a unicellular diazotrophic cyanobacterium important in the marine nitrogen cycle.</title>
        <authorList>
            <person name="Welsh E.A."/>
            <person name="Liberton M."/>
            <person name="Stoeckel J."/>
            <person name="Loh T."/>
            <person name="Elvitigala T."/>
            <person name="Wang C."/>
            <person name="Wollam A."/>
            <person name="Fulton R.S."/>
            <person name="Clifton S.W."/>
            <person name="Jacobs J.M."/>
            <person name="Aurora R."/>
            <person name="Ghosh B.K."/>
            <person name="Sherman L.A."/>
            <person name="Smith R.D."/>
            <person name="Wilson R.K."/>
            <person name="Pakrasi H.B."/>
        </authorList>
    </citation>
    <scope>NUCLEOTIDE SEQUENCE [LARGE SCALE GENOMIC DNA]</scope>
    <source>
        <strain evidence="4">ATCC 51142 / BH68</strain>
    </source>
</reference>
<dbReference type="STRING" id="43989.cce_3927"/>
<protein>
    <recommendedName>
        <fullName evidence="2">DUF4168 domain-containing protein</fullName>
    </recommendedName>
</protein>
<keyword evidence="1" id="KW-0472">Membrane</keyword>
<keyword evidence="1" id="KW-1133">Transmembrane helix</keyword>
<evidence type="ECO:0000313" key="4">
    <source>
        <dbReference type="Proteomes" id="UP000001203"/>
    </source>
</evidence>
<feature type="domain" description="DUF4168" evidence="2">
    <location>
        <begin position="53"/>
        <end position="162"/>
    </location>
</feature>
<gene>
    <name evidence="3" type="ordered locus">cce_3927</name>
</gene>
<dbReference type="KEGG" id="cyt:cce_3927"/>
<evidence type="ECO:0000256" key="1">
    <source>
        <dbReference type="SAM" id="Phobius"/>
    </source>
</evidence>
<proteinExistence type="predicted"/>
<dbReference type="AlphaFoldDB" id="B1WPW0"/>
<name>B1WPW0_CROS5</name>
<keyword evidence="1" id="KW-0812">Transmembrane</keyword>
<keyword evidence="4" id="KW-1185">Reference proteome</keyword>
<dbReference type="OrthoDB" id="427719at2"/>
<dbReference type="RefSeq" id="WP_009547240.1">
    <property type="nucleotide sequence ID" value="NC_010546.1"/>
</dbReference>
<dbReference type="Proteomes" id="UP000001203">
    <property type="component" value="Chromosome circular"/>
</dbReference>
<evidence type="ECO:0000313" key="3">
    <source>
        <dbReference type="EMBL" id="ACB53275.1"/>
    </source>
</evidence>
<dbReference type="Pfam" id="PF13767">
    <property type="entry name" value="DUF4168"/>
    <property type="match status" value="1"/>
</dbReference>
<accession>B1WPW0</accession>
<dbReference type="InterPro" id="IPR025433">
    <property type="entry name" value="DUF4168"/>
</dbReference>
<dbReference type="HOGENOM" id="CLU_1632316_0_0_3"/>
<feature type="transmembrane region" description="Helical" evidence="1">
    <location>
        <begin position="12"/>
        <end position="33"/>
    </location>
</feature>
<sequence length="168" mass="18918">MDSTNKKMLKQLLWNGCLGVVICATGFGGFPAYSQPGEMIAQSSSEMAAKDISQQELEKFAKAIADLRAIDEQTQQRMIEAVQATGMSPEEFMEIGKQEDTQMNLSADKQMQFEEALEAVRDLNEEDRKKKRVAVQEAGLEISRFNEIGRIVENNRDLQKQVVEILSR</sequence>
<dbReference type="eggNOG" id="ENOG503448C">
    <property type="taxonomic scope" value="Bacteria"/>
</dbReference>